<sequence length="304" mass="33237">MGNQGPRDRNRRDRRSRRLLAAGAVAAALALGVAGCDSGDGTTAPRPSATTRAPLWDRSPDSIAAVGDSITRGFDACNVLSDCPTVSWATGSDTSVDSLAVRLLGRADAAEHSWNYAVTGARMADVPAQMARAARRRPELVTVMAGANDACRRTEKQMTPVDDFRAEFKDALATLRTRLPRSQVYVASVPNLKRLWAQGRTSALGKQIWKLGICPSMLGDAESLDPAATRRRDTVQRRVEAYNKVLREVCAKDARCRFDGGAVHDYRFGQAQLSHWDWFHPSRDGQARLAEIAYRTITAEKPVT</sequence>
<dbReference type="InterPro" id="IPR036514">
    <property type="entry name" value="SGNH_hydro_sf"/>
</dbReference>
<proteinExistence type="predicted"/>
<organism evidence="1 2">
    <name type="scientific">Streptomyces griseoaurantiacus</name>
    <dbReference type="NCBI Taxonomy" id="68213"/>
    <lineage>
        <taxon>Bacteria</taxon>
        <taxon>Bacillati</taxon>
        <taxon>Actinomycetota</taxon>
        <taxon>Actinomycetes</taxon>
        <taxon>Kitasatosporales</taxon>
        <taxon>Streptomycetaceae</taxon>
        <taxon>Streptomyces</taxon>
        <taxon>Streptomyces aurantiacus group</taxon>
    </lineage>
</organism>
<dbReference type="OrthoDB" id="5561551at2"/>
<dbReference type="PANTHER" id="PTHR21325:SF31">
    <property type="entry name" value="GH22081P-RELATED"/>
    <property type="match status" value="1"/>
</dbReference>
<dbReference type="Gene3D" id="3.40.50.1110">
    <property type="entry name" value="SGNH hydrolase"/>
    <property type="match status" value="1"/>
</dbReference>
<protein>
    <submittedName>
        <fullName evidence="1">Lysophospholipase L1</fullName>
    </submittedName>
</protein>
<dbReference type="InterPro" id="IPR001087">
    <property type="entry name" value="GDSL"/>
</dbReference>
<dbReference type="SUPFAM" id="SSF52266">
    <property type="entry name" value="SGNH hydrolase"/>
    <property type="match status" value="1"/>
</dbReference>
<dbReference type="AlphaFoldDB" id="A0A1G7C667"/>
<gene>
    <name evidence="1" type="ORF">SAMN05216260_101370</name>
</gene>
<dbReference type="EMBL" id="FNAX01000001">
    <property type="protein sequence ID" value="SDE34166.1"/>
    <property type="molecule type" value="Genomic_DNA"/>
</dbReference>
<evidence type="ECO:0000313" key="1">
    <source>
        <dbReference type="EMBL" id="SDE34166.1"/>
    </source>
</evidence>
<name>A0A1G7C667_9ACTN</name>
<reference evidence="1 2" key="1">
    <citation type="submission" date="2016-10" db="EMBL/GenBank/DDBJ databases">
        <authorList>
            <person name="de Groot N.N."/>
        </authorList>
    </citation>
    <scope>NUCLEOTIDE SEQUENCE [LARGE SCALE GENOMIC DNA]</scope>
    <source>
        <strain evidence="1 2">CGMCC 4.1859</strain>
    </source>
</reference>
<accession>A0A1G7C667</accession>
<dbReference type="Pfam" id="PF00657">
    <property type="entry name" value="Lipase_GDSL"/>
    <property type="match status" value="1"/>
</dbReference>
<dbReference type="Proteomes" id="UP000198614">
    <property type="component" value="Unassembled WGS sequence"/>
</dbReference>
<dbReference type="GO" id="GO:0004620">
    <property type="term" value="F:phospholipase activity"/>
    <property type="evidence" value="ECO:0007669"/>
    <property type="project" value="InterPro"/>
</dbReference>
<evidence type="ECO:0000313" key="2">
    <source>
        <dbReference type="Proteomes" id="UP000198614"/>
    </source>
</evidence>
<dbReference type="PANTHER" id="PTHR21325">
    <property type="entry name" value="PHOSPHOLIPASE B, PLB1"/>
    <property type="match status" value="1"/>
</dbReference>
<dbReference type="CDD" id="cd01832">
    <property type="entry name" value="SGNH_hydrolase_like_1"/>
    <property type="match status" value="1"/>
</dbReference>
<dbReference type="InterPro" id="IPR038885">
    <property type="entry name" value="PLB1"/>
</dbReference>